<sequence length="66" mass="7017">MHGVFTFVLSNGGCQPGTALAFTEKAPIVQTRILNGIIGKIFATNKAEKAGYTRQKVAITRQSHGA</sequence>
<evidence type="ECO:0000313" key="2">
    <source>
        <dbReference type="Proteomes" id="UP000652567"/>
    </source>
</evidence>
<dbReference type="AlphaFoldDB" id="A0A928V3V2"/>
<name>A0A928V3V2_9GAMM</name>
<dbReference type="EMBL" id="PRDL01000001">
    <property type="protein sequence ID" value="MBE8716421.1"/>
    <property type="molecule type" value="Genomic_DNA"/>
</dbReference>
<gene>
    <name evidence="1" type="ORF">C4F51_04385</name>
</gene>
<proteinExistence type="predicted"/>
<dbReference type="Proteomes" id="UP000652567">
    <property type="component" value="Unassembled WGS sequence"/>
</dbReference>
<evidence type="ECO:0000313" key="1">
    <source>
        <dbReference type="EMBL" id="MBE8716421.1"/>
    </source>
</evidence>
<accession>A0A928V3V2</accession>
<protein>
    <submittedName>
        <fullName evidence="1">Uncharacterized protein</fullName>
    </submittedName>
</protein>
<reference evidence="1" key="1">
    <citation type="submission" date="2018-07" db="EMBL/GenBank/DDBJ databases">
        <title>Genome assembly of strain Ka43.</title>
        <authorList>
            <person name="Kukolya J."/>
            <person name="Nagy I."/>
            <person name="Horvath B."/>
            <person name="Toth A."/>
        </authorList>
    </citation>
    <scope>NUCLEOTIDE SEQUENCE</scope>
    <source>
        <strain evidence="1">KB43</strain>
    </source>
</reference>
<keyword evidence="2" id="KW-1185">Reference proteome</keyword>
<organism evidence="1 2">
    <name type="scientific">Cellvibrio polysaccharolyticus</name>
    <dbReference type="NCBI Taxonomy" id="2082724"/>
    <lineage>
        <taxon>Bacteria</taxon>
        <taxon>Pseudomonadati</taxon>
        <taxon>Pseudomonadota</taxon>
        <taxon>Gammaproteobacteria</taxon>
        <taxon>Cellvibrionales</taxon>
        <taxon>Cellvibrionaceae</taxon>
        <taxon>Cellvibrio</taxon>
    </lineage>
</organism>
<comment type="caution">
    <text evidence="1">The sequence shown here is derived from an EMBL/GenBank/DDBJ whole genome shotgun (WGS) entry which is preliminary data.</text>
</comment>